<organism evidence="8 9">
    <name type="scientific">Jatrophihabitans lederbergiae</name>
    <dbReference type="NCBI Taxonomy" id="3075547"/>
    <lineage>
        <taxon>Bacteria</taxon>
        <taxon>Bacillati</taxon>
        <taxon>Actinomycetota</taxon>
        <taxon>Actinomycetes</taxon>
        <taxon>Jatrophihabitantales</taxon>
        <taxon>Jatrophihabitantaceae</taxon>
        <taxon>Jatrophihabitans</taxon>
    </lineage>
</organism>
<feature type="region of interest" description="Disordered" evidence="7">
    <location>
        <begin position="1"/>
        <end position="35"/>
    </location>
</feature>
<evidence type="ECO:0000313" key="8">
    <source>
        <dbReference type="EMBL" id="MDT0262516.1"/>
    </source>
</evidence>
<proteinExistence type="inferred from homology"/>
<dbReference type="InterPro" id="IPR017438">
    <property type="entry name" value="ATP-NAD_kinase_N"/>
</dbReference>
<keyword evidence="6" id="KW-0067">ATP-binding</keyword>
<comment type="function">
    <text evidence="6">Involved in the regulation of the intracellular balance of NAD and NADP, and is a key enzyme in the biosynthesis of NADP. Catalyzes specifically the phosphorylation on 2'-hydroxyl of the adenosine moiety of NAD to yield NADP.</text>
</comment>
<comment type="catalytic activity">
    <reaction evidence="5 6">
        <text>NAD(+) + ATP = ADP + NADP(+) + H(+)</text>
        <dbReference type="Rhea" id="RHEA:18629"/>
        <dbReference type="ChEBI" id="CHEBI:15378"/>
        <dbReference type="ChEBI" id="CHEBI:30616"/>
        <dbReference type="ChEBI" id="CHEBI:57540"/>
        <dbReference type="ChEBI" id="CHEBI:58349"/>
        <dbReference type="ChEBI" id="CHEBI:456216"/>
        <dbReference type="EC" id="2.7.1.23"/>
    </reaction>
</comment>
<evidence type="ECO:0000256" key="5">
    <source>
        <dbReference type="ARBA" id="ARBA00047925"/>
    </source>
</evidence>
<feature type="binding site" evidence="6">
    <location>
        <begin position="215"/>
        <end position="216"/>
    </location>
    <ligand>
        <name>NAD(+)</name>
        <dbReference type="ChEBI" id="CHEBI:57540"/>
    </ligand>
</feature>
<dbReference type="InterPro" id="IPR016064">
    <property type="entry name" value="NAD/diacylglycerol_kinase_sf"/>
</dbReference>
<feature type="binding site" evidence="6">
    <location>
        <position position="113"/>
    </location>
    <ligand>
        <name>NAD(+)</name>
        <dbReference type="ChEBI" id="CHEBI:57540"/>
    </ligand>
</feature>
<feature type="binding site" evidence="6">
    <location>
        <begin position="256"/>
        <end position="261"/>
    </location>
    <ligand>
        <name>NAD(+)</name>
        <dbReference type="ChEBI" id="CHEBI:57540"/>
    </ligand>
</feature>
<dbReference type="EC" id="2.7.1.23" evidence="6"/>
<evidence type="ECO:0000256" key="7">
    <source>
        <dbReference type="SAM" id="MobiDB-lite"/>
    </source>
</evidence>
<keyword evidence="6" id="KW-0547">Nucleotide-binding</keyword>
<dbReference type="RefSeq" id="WP_311423666.1">
    <property type="nucleotide sequence ID" value="NZ_JAVREH010000019.1"/>
</dbReference>
<keyword evidence="3 6" id="KW-0521">NADP</keyword>
<dbReference type="InterPro" id="IPR017437">
    <property type="entry name" value="ATP-NAD_kinase_PpnK-typ_C"/>
</dbReference>
<keyword evidence="2 6" id="KW-0418">Kinase</keyword>
<reference evidence="9" key="1">
    <citation type="submission" date="2023-07" db="EMBL/GenBank/DDBJ databases">
        <title>30 novel species of actinomycetes from the DSMZ collection.</title>
        <authorList>
            <person name="Nouioui I."/>
        </authorList>
    </citation>
    <scope>NUCLEOTIDE SEQUENCE [LARGE SCALE GENOMIC DNA]</scope>
    <source>
        <strain evidence="9">DSM 44399</strain>
    </source>
</reference>
<sequence length="368" mass="39452">MLSTLGTRRQVRDAPAIRRPYGGGMAANADPSANAPRKCERIGLVVHGGRNIAVQTAARVRTWAAEHGIEVSELDVWQHDSLPSKRRSSHDELVASRHPQLIVTVGGDGTFLRGARIAAHGDVPVLGVNVGRVGFLTEVEPDEVETALNAFVSGTAQVDERMMLTMGASRPLEIPEGMQSLLCYGRGPLLPPPTPRREETDDLDGGVALDVIALNDIVFEKLARDRQASLGVYVDGTLLASYSADALIVSSATGSTAYNFSAGGPILSPRLRALVFTPVAAHMVFNRSLVLAAEEEITVRVLDQSGQVAVSVDGQLRGVLDPVDWVTVRQAEHSARLLRVRPSDFYSRLRSRFGLSDAPAAVADSVSR</sequence>
<comment type="subcellular location">
    <subcellularLocation>
        <location evidence="6">Cytoplasm</location>
    </subcellularLocation>
</comment>
<dbReference type="SUPFAM" id="SSF111331">
    <property type="entry name" value="NAD kinase/diacylglycerol kinase-like"/>
    <property type="match status" value="1"/>
</dbReference>
<name>A0ABU2JC00_9ACTN</name>
<dbReference type="PANTHER" id="PTHR20275">
    <property type="entry name" value="NAD KINASE"/>
    <property type="match status" value="1"/>
</dbReference>
<dbReference type="Gene3D" id="2.60.200.30">
    <property type="entry name" value="Probable inorganic polyphosphate/atp-NAD kinase, domain 2"/>
    <property type="match status" value="1"/>
</dbReference>
<dbReference type="HAMAP" id="MF_00361">
    <property type="entry name" value="NAD_kinase"/>
    <property type="match status" value="1"/>
</dbReference>
<comment type="caution">
    <text evidence="8">The sequence shown here is derived from an EMBL/GenBank/DDBJ whole genome shotgun (WGS) entry which is preliminary data.</text>
</comment>
<evidence type="ECO:0000256" key="1">
    <source>
        <dbReference type="ARBA" id="ARBA00022679"/>
    </source>
</evidence>
<accession>A0ABU2JC00</accession>
<feature type="binding site" evidence="6">
    <location>
        <position position="245"/>
    </location>
    <ligand>
        <name>NAD(+)</name>
        <dbReference type="ChEBI" id="CHEBI:57540"/>
    </ligand>
</feature>
<comment type="caution">
    <text evidence="6">Lacks conserved residue(s) required for the propagation of feature annotation.</text>
</comment>
<gene>
    <name evidence="6" type="primary">nadK</name>
    <name evidence="8" type="ORF">RM423_14060</name>
</gene>
<dbReference type="Pfam" id="PF01513">
    <property type="entry name" value="NAD_kinase"/>
    <property type="match status" value="1"/>
</dbReference>
<protein>
    <recommendedName>
        <fullName evidence="6">NAD kinase</fullName>
        <ecNumber evidence="6">2.7.1.23</ecNumber>
    </recommendedName>
    <alternativeName>
        <fullName evidence="6">ATP-dependent NAD kinase</fullName>
    </alternativeName>
</protein>
<comment type="similarity">
    <text evidence="6">Belongs to the NAD kinase family.</text>
</comment>
<feature type="binding site" evidence="6">
    <location>
        <begin position="108"/>
        <end position="109"/>
    </location>
    <ligand>
        <name>NAD(+)</name>
        <dbReference type="ChEBI" id="CHEBI:57540"/>
    </ligand>
</feature>
<feature type="binding site" evidence="6">
    <location>
        <position position="315"/>
    </location>
    <ligand>
        <name>NAD(+)</name>
        <dbReference type="ChEBI" id="CHEBI:57540"/>
    </ligand>
</feature>
<dbReference type="EMBL" id="JAVREH010000019">
    <property type="protein sequence ID" value="MDT0262516.1"/>
    <property type="molecule type" value="Genomic_DNA"/>
</dbReference>
<dbReference type="Pfam" id="PF20143">
    <property type="entry name" value="NAD_kinase_C"/>
    <property type="match status" value="1"/>
</dbReference>
<keyword evidence="4 6" id="KW-0520">NAD</keyword>
<keyword evidence="9" id="KW-1185">Reference proteome</keyword>
<evidence type="ECO:0000256" key="2">
    <source>
        <dbReference type="ARBA" id="ARBA00022777"/>
    </source>
</evidence>
<evidence type="ECO:0000256" key="4">
    <source>
        <dbReference type="ARBA" id="ARBA00023027"/>
    </source>
</evidence>
<evidence type="ECO:0000256" key="3">
    <source>
        <dbReference type="ARBA" id="ARBA00022857"/>
    </source>
</evidence>
<comment type="cofactor">
    <cofactor evidence="6">
        <name>a divalent metal cation</name>
        <dbReference type="ChEBI" id="CHEBI:60240"/>
    </cofactor>
</comment>
<keyword evidence="1 6" id="KW-0808">Transferase</keyword>
<dbReference type="InterPro" id="IPR002504">
    <property type="entry name" value="NADK"/>
</dbReference>
<dbReference type="Proteomes" id="UP001183176">
    <property type="component" value="Unassembled WGS sequence"/>
</dbReference>
<evidence type="ECO:0000313" key="9">
    <source>
        <dbReference type="Proteomes" id="UP001183176"/>
    </source>
</evidence>
<feature type="active site" description="Proton acceptor" evidence="6">
    <location>
        <position position="108"/>
    </location>
</feature>
<dbReference type="GO" id="GO:0016301">
    <property type="term" value="F:kinase activity"/>
    <property type="evidence" value="ECO:0007669"/>
    <property type="project" value="UniProtKB-KW"/>
</dbReference>
<feature type="binding site" evidence="6">
    <location>
        <position position="280"/>
    </location>
    <ligand>
        <name>NAD(+)</name>
        <dbReference type="ChEBI" id="CHEBI:57540"/>
    </ligand>
</feature>
<evidence type="ECO:0000256" key="6">
    <source>
        <dbReference type="HAMAP-Rule" id="MF_00361"/>
    </source>
</evidence>
<dbReference type="PANTHER" id="PTHR20275:SF0">
    <property type="entry name" value="NAD KINASE"/>
    <property type="match status" value="1"/>
</dbReference>
<keyword evidence="6" id="KW-0963">Cytoplasm</keyword>
<feature type="binding site" evidence="6">
    <location>
        <position position="226"/>
    </location>
    <ligand>
        <name>NAD(+)</name>
        <dbReference type="ChEBI" id="CHEBI:57540"/>
    </ligand>
</feature>
<dbReference type="Gene3D" id="3.40.50.10330">
    <property type="entry name" value="Probable inorganic polyphosphate/atp-NAD kinase, domain 1"/>
    <property type="match status" value="2"/>
</dbReference>